<reference evidence="2 3" key="1">
    <citation type="submission" date="2024-11" db="EMBL/GenBank/DDBJ databases">
        <title>Genome sequencing of Xanthomonas codiaei.</title>
        <authorList>
            <person name="Studholme D.J."/>
        </authorList>
    </citation>
    <scope>NUCLEOTIDE SEQUENCE [LARGE SCALE GENOMIC DNA]</scope>
    <source>
        <strain evidence="2 3">NCPPB 4350</strain>
    </source>
</reference>
<name>A0ABW9MTC1_9XANT</name>
<dbReference type="Gene3D" id="3.30.420.10">
    <property type="entry name" value="Ribonuclease H-like superfamily/Ribonuclease H"/>
    <property type="match status" value="1"/>
</dbReference>
<feature type="non-terminal residue" evidence="2">
    <location>
        <position position="1"/>
    </location>
</feature>
<evidence type="ECO:0000259" key="1">
    <source>
        <dbReference type="PROSITE" id="PS50994"/>
    </source>
</evidence>
<evidence type="ECO:0000313" key="2">
    <source>
        <dbReference type="EMBL" id="MFO3707493.1"/>
    </source>
</evidence>
<dbReference type="Pfam" id="PF00665">
    <property type="entry name" value="rve"/>
    <property type="match status" value="1"/>
</dbReference>
<organism evidence="2 3">
    <name type="scientific">Xanthomonas codiaei</name>
    <dbReference type="NCBI Taxonomy" id="56463"/>
    <lineage>
        <taxon>Bacteria</taxon>
        <taxon>Pseudomonadati</taxon>
        <taxon>Pseudomonadota</taxon>
        <taxon>Gammaproteobacteria</taxon>
        <taxon>Lysobacterales</taxon>
        <taxon>Lysobacteraceae</taxon>
        <taxon>Xanthomonas</taxon>
    </lineage>
</organism>
<dbReference type="EMBL" id="JBJGBS010000233">
    <property type="protein sequence ID" value="MFO3707493.1"/>
    <property type="molecule type" value="Genomic_DNA"/>
</dbReference>
<dbReference type="Proteomes" id="UP001637990">
    <property type="component" value="Unassembled WGS sequence"/>
</dbReference>
<dbReference type="PROSITE" id="PS50994">
    <property type="entry name" value="INTEGRASE"/>
    <property type="match status" value="1"/>
</dbReference>
<evidence type="ECO:0000313" key="3">
    <source>
        <dbReference type="Proteomes" id="UP001637990"/>
    </source>
</evidence>
<feature type="domain" description="Integrase catalytic" evidence="1">
    <location>
        <begin position="32"/>
        <end position="215"/>
    </location>
</feature>
<keyword evidence="3" id="KW-1185">Reference proteome</keyword>
<protein>
    <submittedName>
        <fullName evidence="2">IS21 family transposase</fullName>
    </submittedName>
</protein>
<dbReference type="RefSeq" id="WP_410049909.1">
    <property type="nucleotide sequence ID" value="NZ_JBJGBS010000233.1"/>
</dbReference>
<dbReference type="PANTHER" id="PTHR35004">
    <property type="entry name" value="TRANSPOSASE RV3428C-RELATED"/>
    <property type="match status" value="1"/>
</dbReference>
<sequence>REIQARGYTGGISQLKSFLAPLKQFEPEPLVRFETPPGQQMQADFTYVRRGRDPLLAIVATLGYSRASYVKFVACAGEDVTTLRTGLREAFDYFGGVPEHVLFDNTKAVVIERDAYGEGQYRWNNALRELADTCGFTPRLCRPYRAKTKGKVERFNAYLKGSFVVPLVATLETSGLRLDAELANVHVRRWLDEVANVRVHATTKAVPAVRLAEERAVMLAAPALKAPPPIRQRVVLPLQSLQHPLSVYDALLEGV</sequence>
<gene>
    <name evidence="2" type="primary">istA</name>
    <name evidence="2" type="ORF">ACI6Q5_21575</name>
</gene>
<dbReference type="InterPro" id="IPR001584">
    <property type="entry name" value="Integrase_cat-core"/>
</dbReference>
<dbReference type="SUPFAM" id="SSF53098">
    <property type="entry name" value="Ribonuclease H-like"/>
    <property type="match status" value="1"/>
</dbReference>
<dbReference type="InterPro" id="IPR012337">
    <property type="entry name" value="RNaseH-like_sf"/>
</dbReference>
<dbReference type="NCBIfam" id="NF033546">
    <property type="entry name" value="transpos_IS21"/>
    <property type="match status" value="1"/>
</dbReference>
<proteinExistence type="predicted"/>
<dbReference type="PANTHER" id="PTHR35004:SF6">
    <property type="entry name" value="TRANSPOSASE"/>
    <property type="match status" value="1"/>
</dbReference>
<comment type="caution">
    <text evidence="2">The sequence shown here is derived from an EMBL/GenBank/DDBJ whole genome shotgun (WGS) entry which is preliminary data.</text>
</comment>
<accession>A0ABW9MTC1</accession>
<dbReference type="InterPro" id="IPR036397">
    <property type="entry name" value="RNaseH_sf"/>
</dbReference>